<dbReference type="InterPro" id="IPR041033">
    <property type="entry name" value="SpaA_PFL_dom_1"/>
</dbReference>
<gene>
    <name evidence="10" type="ORF">FD28_GL001539</name>
</gene>
<comment type="subcellular location">
    <subcellularLocation>
        <location evidence="1">Secreted</location>
        <location evidence="1">Cell wall</location>
        <topology evidence="1">Peptidoglycan-anchor</topology>
    </subcellularLocation>
</comment>
<proteinExistence type="predicted"/>
<keyword evidence="7" id="KW-0472">Membrane</keyword>
<evidence type="ECO:0000256" key="2">
    <source>
        <dbReference type="ARBA" id="ARBA00022512"/>
    </source>
</evidence>
<dbReference type="SUPFAM" id="SSF49401">
    <property type="entry name" value="Bacterial adhesins"/>
    <property type="match status" value="2"/>
</dbReference>
<evidence type="ECO:0000259" key="8">
    <source>
        <dbReference type="Pfam" id="PF17802"/>
    </source>
</evidence>
<sequence>MTGVDGPSAIELSASGDGNDWKTMPSNSSLESGESYYLHYNWTIKDGVTINKGDTATVTLPTGSTPNIASPLAIQDLSTNEEIGWLVVDKGGKDGAAAKAHIEFTKDLKENHNRHGTVSFYSGGTAENTTSGSTVISKNGWVQESRGSNGIPTQMTWDIDFNSLHQDLGKVTLTDTLGEFQTYDPAKDKITILQVTDPDGTQESDTDAAKYMPKVSVDSSGKVITFEFPNIDSKEITIWYTSTVANSLSGSGGALNNGVSMVSTNPTTGDEGTGNGTGAADNPAKVIKNSFWGGFGDYQGDYRRTIVLTKTGVNGIPLKGATYTLTSSNGTEYQGTTDDNGQIFWANMIPGNYTYVENSAPTGYAVDPTPYKAIITENDGPDDLRVSASDKLESSSSSSSSSSTNSSSNSSSSGNSSGGSSSNESTNSSNSNSSGSTSTSETSDKTSDSSGSSSKTSSTKTSSTKTSSSSTSTTKTKHGIVAATGSNSSSTTPSPHNGGNAAGTTANGASQAAKRQTNPNSYLPRTSGQRSALAMLIGFLILGLSVAGWRWRQTHTTH</sequence>
<feature type="compositionally biased region" description="Basic and acidic residues" evidence="6">
    <location>
        <begin position="382"/>
        <end position="393"/>
    </location>
</feature>
<dbReference type="PATRIC" id="fig|1423753.3.peg.1600"/>
<feature type="region of interest" description="Disordered" evidence="6">
    <location>
        <begin position="375"/>
        <end position="526"/>
    </location>
</feature>
<evidence type="ECO:0000256" key="1">
    <source>
        <dbReference type="ARBA" id="ARBA00004168"/>
    </source>
</evidence>
<feature type="domain" description="SpaA-like prealbumin fold" evidence="8">
    <location>
        <begin position="305"/>
        <end position="379"/>
    </location>
</feature>
<evidence type="ECO:0000256" key="4">
    <source>
        <dbReference type="ARBA" id="ARBA00022729"/>
    </source>
</evidence>
<dbReference type="AlphaFoldDB" id="A0A0R1UNX0"/>
<dbReference type="EMBL" id="AZFS01000066">
    <property type="protein sequence ID" value="KRL93091.1"/>
    <property type="molecule type" value="Genomic_DNA"/>
</dbReference>
<dbReference type="InterPro" id="IPR041171">
    <property type="entry name" value="SDR_Ig"/>
</dbReference>
<evidence type="ECO:0000256" key="3">
    <source>
        <dbReference type="ARBA" id="ARBA00022525"/>
    </source>
</evidence>
<feature type="compositionally biased region" description="Low complexity" evidence="6">
    <location>
        <begin position="484"/>
        <end position="509"/>
    </location>
</feature>
<keyword evidence="2" id="KW-0134">Cell wall</keyword>
<dbReference type="InterPro" id="IPR011252">
    <property type="entry name" value="Fibrogen-bd_dom1"/>
</dbReference>
<dbReference type="Pfam" id="PF17961">
    <property type="entry name" value="Big_8"/>
    <property type="match status" value="1"/>
</dbReference>
<feature type="compositionally biased region" description="Low complexity" evidence="6">
    <location>
        <begin position="394"/>
        <end position="441"/>
    </location>
</feature>
<dbReference type="InterPro" id="IPR013783">
    <property type="entry name" value="Ig-like_fold"/>
</dbReference>
<dbReference type="SUPFAM" id="SSF49478">
    <property type="entry name" value="Cna protein B-type domain"/>
    <property type="match status" value="1"/>
</dbReference>
<keyword evidence="5" id="KW-0572">Peptidoglycan-anchor</keyword>
<keyword evidence="4" id="KW-0732">Signal</keyword>
<feature type="region of interest" description="Disordered" evidence="6">
    <location>
        <begin position="1"/>
        <end position="31"/>
    </location>
</feature>
<feature type="compositionally biased region" description="Low complexity" evidence="6">
    <location>
        <begin position="448"/>
        <end position="474"/>
    </location>
</feature>
<reference evidence="10 11" key="1">
    <citation type="journal article" date="2015" name="Genome Announc.">
        <title>Expanding the biotechnology potential of lactobacilli through comparative genomics of 213 strains and associated genera.</title>
        <authorList>
            <person name="Sun Z."/>
            <person name="Harris H.M."/>
            <person name="McCann A."/>
            <person name="Guo C."/>
            <person name="Argimon S."/>
            <person name="Zhang W."/>
            <person name="Yang X."/>
            <person name="Jeffery I.B."/>
            <person name="Cooney J.C."/>
            <person name="Kagawa T.F."/>
            <person name="Liu W."/>
            <person name="Song Y."/>
            <person name="Salvetti E."/>
            <person name="Wrobel A."/>
            <person name="Rasinkangas P."/>
            <person name="Parkhill J."/>
            <person name="Rea M.C."/>
            <person name="O'Sullivan O."/>
            <person name="Ritari J."/>
            <person name="Douillard F.P."/>
            <person name="Paul Ross R."/>
            <person name="Yang R."/>
            <person name="Briner A.E."/>
            <person name="Felis G.E."/>
            <person name="de Vos W.M."/>
            <person name="Barrangou R."/>
            <person name="Klaenhammer T.R."/>
            <person name="Caufield P.W."/>
            <person name="Cui Y."/>
            <person name="Zhang H."/>
            <person name="O'Toole P.W."/>
        </authorList>
    </citation>
    <scope>NUCLEOTIDE SEQUENCE [LARGE SCALE GENOMIC DNA]</scope>
    <source>
        <strain evidence="10 11">DSM 16381</strain>
    </source>
</reference>
<name>A0A0R1UNX0_9LACO</name>
<evidence type="ECO:0000256" key="7">
    <source>
        <dbReference type="SAM" id="Phobius"/>
    </source>
</evidence>
<evidence type="ECO:0000256" key="6">
    <source>
        <dbReference type="SAM" id="MobiDB-lite"/>
    </source>
</evidence>
<accession>A0A0R1UNX0</accession>
<dbReference type="STRING" id="1423753.FD28_GL001539"/>
<evidence type="ECO:0000313" key="10">
    <source>
        <dbReference type="EMBL" id="KRL93091.1"/>
    </source>
</evidence>
<protein>
    <recommendedName>
        <fullName evidence="12">Outer membrane protein</fullName>
    </recommendedName>
</protein>
<dbReference type="Gene3D" id="2.60.40.1280">
    <property type="match status" value="1"/>
</dbReference>
<evidence type="ECO:0000256" key="5">
    <source>
        <dbReference type="ARBA" id="ARBA00023088"/>
    </source>
</evidence>
<organism evidence="10 11">
    <name type="scientific">Levilactobacillus hammesii DSM 16381</name>
    <dbReference type="NCBI Taxonomy" id="1423753"/>
    <lineage>
        <taxon>Bacteria</taxon>
        <taxon>Bacillati</taxon>
        <taxon>Bacillota</taxon>
        <taxon>Bacilli</taxon>
        <taxon>Lactobacillales</taxon>
        <taxon>Lactobacillaceae</taxon>
        <taxon>Levilactobacillus</taxon>
    </lineage>
</organism>
<feature type="domain" description="SDR-like Ig" evidence="9">
    <location>
        <begin position="31"/>
        <end position="122"/>
    </location>
</feature>
<feature type="compositionally biased region" description="Polar residues" evidence="6">
    <location>
        <begin position="513"/>
        <end position="526"/>
    </location>
</feature>
<feature type="transmembrane region" description="Helical" evidence="7">
    <location>
        <begin position="532"/>
        <end position="551"/>
    </location>
</feature>
<dbReference type="GO" id="GO:0007155">
    <property type="term" value="P:cell adhesion"/>
    <property type="evidence" value="ECO:0007669"/>
    <property type="project" value="InterPro"/>
</dbReference>
<dbReference type="Proteomes" id="UP000051580">
    <property type="component" value="Unassembled WGS sequence"/>
</dbReference>
<dbReference type="InterPro" id="IPR008966">
    <property type="entry name" value="Adhesion_dom_sf"/>
</dbReference>
<evidence type="ECO:0000259" key="9">
    <source>
        <dbReference type="Pfam" id="PF17961"/>
    </source>
</evidence>
<evidence type="ECO:0008006" key="12">
    <source>
        <dbReference type="Google" id="ProtNLM"/>
    </source>
</evidence>
<dbReference type="Gene3D" id="2.60.40.10">
    <property type="entry name" value="Immunoglobulins"/>
    <property type="match status" value="1"/>
</dbReference>
<dbReference type="Pfam" id="PF17802">
    <property type="entry name" value="SpaA"/>
    <property type="match status" value="1"/>
</dbReference>
<keyword evidence="7" id="KW-1133">Transmembrane helix</keyword>
<evidence type="ECO:0000313" key="11">
    <source>
        <dbReference type="Proteomes" id="UP000051580"/>
    </source>
</evidence>
<keyword evidence="11" id="KW-1185">Reference proteome</keyword>
<comment type="caution">
    <text evidence="10">The sequence shown here is derived from an EMBL/GenBank/DDBJ whole genome shotgun (WGS) entry which is preliminary data.</text>
</comment>
<keyword evidence="3" id="KW-0964">Secreted</keyword>
<keyword evidence="7" id="KW-0812">Transmembrane</keyword>